<name>A0AAV9I7B0_9RHOD</name>
<dbReference type="EMBL" id="JANCYU010000008">
    <property type="protein sequence ID" value="KAK4522816.1"/>
    <property type="molecule type" value="Genomic_DNA"/>
</dbReference>
<organism evidence="1 2">
    <name type="scientific">Galdieria yellowstonensis</name>
    <dbReference type="NCBI Taxonomy" id="3028027"/>
    <lineage>
        <taxon>Eukaryota</taxon>
        <taxon>Rhodophyta</taxon>
        <taxon>Bangiophyceae</taxon>
        <taxon>Galdieriales</taxon>
        <taxon>Galdieriaceae</taxon>
        <taxon>Galdieria</taxon>
    </lineage>
</organism>
<comment type="caution">
    <text evidence="1">The sequence shown here is derived from an EMBL/GenBank/DDBJ whole genome shotgun (WGS) entry which is preliminary data.</text>
</comment>
<dbReference type="Proteomes" id="UP001300502">
    <property type="component" value="Unassembled WGS sequence"/>
</dbReference>
<dbReference type="Gene3D" id="3.60.40.10">
    <property type="entry name" value="PPM-type phosphatase domain"/>
    <property type="match status" value="1"/>
</dbReference>
<evidence type="ECO:0008006" key="3">
    <source>
        <dbReference type="Google" id="ProtNLM"/>
    </source>
</evidence>
<evidence type="ECO:0000313" key="2">
    <source>
        <dbReference type="Proteomes" id="UP001300502"/>
    </source>
</evidence>
<accession>A0AAV9I7B0</accession>
<sequence>MDSKNGIVIQSGYFQASSAHRKHTMMPIVKTMLIGNKEISVFGALPCVEQDDTDSLDKLVERTLAKNNPNSILQAISNLCGSIRTRTAKVSTAVCTNSGVVVVLDGNQMYISYWNQTTIIVVSSGRKPRLLPSNAFFKNGRWLSETKEIQSTRIDLNPEDEYVLVANDRLLQYLTLEGIVRMVNRLLRKNCSVESIAESLVKATTSLGHRGELIVHLLLLRKPEWLLDISVHGGSIYNTVNGFLPRCSHDYMSCDFSDLKAAKSHKASCFNKENALEKSASLARYRSSSSIEKREGNLQSEDCTDSAALHPSKDDVDDSFLKLIKGNDHVVS</sequence>
<protein>
    <recommendedName>
        <fullName evidence="3">PPM-type phosphatase domain-containing protein</fullName>
    </recommendedName>
</protein>
<proteinExistence type="predicted"/>
<dbReference type="InterPro" id="IPR036457">
    <property type="entry name" value="PPM-type-like_dom_sf"/>
</dbReference>
<reference evidence="1 2" key="1">
    <citation type="submission" date="2022-07" db="EMBL/GenBank/DDBJ databases">
        <title>Genome-wide signatures of adaptation to extreme environments.</title>
        <authorList>
            <person name="Cho C.H."/>
            <person name="Yoon H.S."/>
        </authorList>
    </citation>
    <scope>NUCLEOTIDE SEQUENCE [LARGE SCALE GENOMIC DNA]</scope>
    <source>
        <strain evidence="1 2">108.79 E11</strain>
    </source>
</reference>
<dbReference type="SUPFAM" id="SSF81606">
    <property type="entry name" value="PP2C-like"/>
    <property type="match status" value="1"/>
</dbReference>
<keyword evidence="2" id="KW-1185">Reference proteome</keyword>
<gene>
    <name evidence="1" type="ORF">GAYE_PCTG30G0706</name>
</gene>
<evidence type="ECO:0000313" key="1">
    <source>
        <dbReference type="EMBL" id="KAK4522816.1"/>
    </source>
</evidence>
<dbReference type="AlphaFoldDB" id="A0AAV9I7B0"/>